<dbReference type="OrthoDB" id="9803803at2"/>
<accession>A0A4R3LPL8</accession>
<keyword evidence="4" id="KW-1185">Reference proteome</keyword>
<dbReference type="Pfam" id="PF00795">
    <property type="entry name" value="CN_hydrolase"/>
    <property type="match status" value="1"/>
</dbReference>
<keyword evidence="1 3" id="KW-0378">Hydrolase</keyword>
<protein>
    <submittedName>
        <fullName evidence="3">Putative amidohydrolase</fullName>
    </submittedName>
</protein>
<dbReference type="InterPro" id="IPR050345">
    <property type="entry name" value="Aliph_Amidase/BUP"/>
</dbReference>
<gene>
    <name evidence="3" type="ORF">EDC26_1316</name>
</gene>
<evidence type="ECO:0000313" key="4">
    <source>
        <dbReference type="Proteomes" id="UP000295525"/>
    </source>
</evidence>
<dbReference type="GO" id="GO:0050126">
    <property type="term" value="F:N-carbamoylputrescine amidase activity"/>
    <property type="evidence" value="ECO:0007669"/>
    <property type="project" value="TreeGrafter"/>
</dbReference>
<dbReference type="CDD" id="cd07197">
    <property type="entry name" value="nitrilase"/>
    <property type="match status" value="1"/>
</dbReference>
<dbReference type="Gene3D" id="3.60.110.10">
    <property type="entry name" value="Carbon-nitrogen hydrolase"/>
    <property type="match status" value="1"/>
</dbReference>
<dbReference type="InterPro" id="IPR036526">
    <property type="entry name" value="C-N_Hydrolase_sf"/>
</dbReference>
<dbReference type="EMBL" id="SMAJ01000031">
    <property type="protein sequence ID" value="TCT00495.1"/>
    <property type="molecule type" value="Genomic_DNA"/>
</dbReference>
<evidence type="ECO:0000259" key="2">
    <source>
        <dbReference type="PROSITE" id="PS50263"/>
    </source>
</evidence>
<dbReference type="PROSITE" id="PS50263">
    <property type="entry name" value="CN_HYDROLASE"/>
    <property type="match status" value="1"/>
</dbReference>
<evidence type="ECO:0000313" key="3">
    <source>
        <dbReference type="EMBL" id="TCT00495.1"/>
    </source>
</evidence>
<name>A0A4R3LPL8_9BURK</name>
<comment type="caution">
    <text evidence="3">The sequence shown here is derived from an EMBL/GenBank/DDBJ whole genome shotgun (WGS) entry which is preliminary data.</text>
</comment>
<evidence type="ECO:0000256" key="1">
    <source>
        <dbReference type="ARBA" id="ARBA00022801"/>
    </source>
</evidence>
<dbReference type="RefSeq" id="WP_132586427.1">
    <property type="nucleotide sequence ID" value="NZ_SMAJ01000031.1"/>
</dbReference>
<dbReference type="GO" id="GO:0033388">
    <property type="term" value="P:putrescine biosynthetic process from arginine"/>
    <property type="evidence" value="ECO:0007669"/>
    <property type="project" value="TreeGrafter"/>
</dbReference>
<organism evidence="3 4">
    <name type="scientific">Paralcaligenes ureilyticus</name>
    <dbReference type="NCBI Taxonomy" id="627131"/>
    <lineage>
        <taxon>Bacteria</taxon>
        <taxon>Pseudomonadati</taxon>
        <taxon>Pseudomonadota</taxon>
        <taxon>Betaproteobacteria</taxon>
        <taxon>Burkholderiales</taxon>
        <taxon>Alcaligenaceae</taxon>
        <taxon>Paralcaligenes</taxon>
    </lineage>
</organism>
<dbReference type="Proteomes" id="UP000295525">
    <property type="component" value="Unassembled WGS sequence"/>
</dbReference>
<sequence>MTTLTIAAAQSISIAGDIKANISRHLQFMQKAADNGVQFLVFPELSLTGYERPLARELAIQPDDDILRPLRDLAQQAGMVTVVGVPLIASGRDKIFIGALVLQTDGTIGVYTKKHLHPGEDAVFTHGEGGPPVFVQDSKVALAICADYTHPSHARQAAQSGAGIYAAGALVTDHGYPSETALLAGYATEHQMLVLLANHGGATGGWSPTGRSAILAPGGRQVVAAPGLGDTLVVATRDSNHWTGTVIPV</sequence>
<reference evidence="3 4" key="1">
    <citation type="submission" date="2019-03" db="EMBL/GenBank/DDBJ databases">
        <title>Genomic Encyclopedia of Type Strains, Phase IV (KMG-IV): sequencing the most valuable type-strain genomes for metagenomic binning, comparative biology and taxonomic classification.</title>
        <authorList>
            <person name="Goeker M."/>
        </authorList>
    </citation>
    <scope>NUCLEOTIDE SEQUENCE [LARGE SCALE GENOMIC DNA]</scope>
    <source>
        <strain evidence="3 4">DSM 24591</strain>
    </source>
</reference>
<dbReference type="PANTHER" id="PTHR43674">
    <property type="entry name" value="NITRILASE C965.09-RELATED"/>
    <property type="match status" value="1"/>
</dbReference>
<dbReference type="InterPro" id="IPR003010">
    <property type="entry name" value="C-N_Hydrolase"/>
</dbReference>
<proteinExistence type="predicted"/>
<dbReference type="PANTHER" id="PTHR43674:SF2">
    <property type="entry name" value="BETA-UREIDOPROPIONASE"/>
    <property type="match status" value="1"/>
</dbReference>
<dbReference type="SUPFAM" id="SSF56317">
    <property type="entry name" value="Carbon-nitrogen hydrolase"/>
    <property type="match status" value="1"/>
</dbReference>
<feature type="domain" description="CN hydrolase" evidence="2">
    <location>
        <begin position="4"/>
        <end position="239"/>
    </location>
</feature>
<dbReference type="AlphaFoldDB" id="A0A4R3LPL8"/>